<evidence type="ECO:0000313" key="9">
    <source>
        <dbReference type="EMBL" id="TWB35275.1"/>
    </source>
</evidence>
<keyword evidence="3" id="KW-0813">Transport</keyword>
<dbReference type="Pfam" id="PF01032">
    <property type="entry name" value="FecCD"/>
    <property type="match status" value="1"/>
</dbReference>
<dbReference type="InterPro" id="IPR037294">
    <property type="entry name" value="ABC_BtuC-like"/>
</dbReference>
<dbReference type="EMBL" id="VITR01000020">
    <property type="protein sequence ID" value="TWB35275.1"/>
    <property type="molecule type" value="Genomic_DNA"/>
</dbReference>
<dbReference type="GO" id="GO:0005886">
    <property type="term" value="C:plasma membrane"/>
    <property type="evidence" value="ECO:0007669"/>
    <property type="project" value="UniProtKB-SubCell"/>
</dbReference>
<dbReference type="Gene3D" id="1.10.3470.10">
    <property type="entry name" value="ABC transporter involved in vitamin B12 uptake, BtuC"/>
    <property type="match status" value="1"/>
</dbReference>
<feature type="transmembrane region" description="Helical" evidence="8">
    <location>
        <begin position="312"/>
        <end position="332"/>
    </location>
</feature>
<evidence type="ECO:0000256" key="6">
    <source>
        <dbReference type="ARBA" id="ARBA00022989"/>
    </source>
</evidence>
<evidence type="ECO:0000256" key="5">
    <source>
        <dbReference type="ARBA" id="ARBA00022692"/>
    </source>
</evidence>
<keyword evidence="5 8" id="KW-0812">Transmembrane</keyword>
<dbReference type="Proteomes" id="UP000315751">
    <property type="component" value="Unassembled WGS sequence"/>
</dbReference>
<dbReference type="InterPro" id="IPR000522">
    <property type="entry name" value="ABC_transptr_permease_BtuC"/>
</dbReference>
<feature type="transmembrane region" description="Helical" evidence="8">
    <location>
        <begin position="96"/>
        <end position="116"/>
    </location>
</feature>
<evidence type="ECO:0000256" key="7">
    <source>
        <dbReference type="ARBA" id="ARBA00023136"/>
    </source>
</evidence>
<comment type="similarity">
    <text evidence="2">Belongs to the binding-protein-dependent transport system permease family. FecCD subfamily.</text>
</comment>
<evidence type="ECO:0000256" key="4">
    <source>
        <dbReference type="ARBA" id="ARBA00022475"/>
    </source>
</evidence>
<dbReference type="PANTHER" id="PTHR30472">
    <property type="entry name" value="FERRIC ENTEROBACTIN TRANSPORT SYSTEM PERMEASE PROTEIN"/>
    <property type="match status" value="1"/>
</dbReference>
<organism evidence="9 10">
    <name type="scientific">Nitrospirillum amazonense</name>
    <dbReference type="NCBI Taxonomy" id="28077"/>
    <lineage>
        <taxon>Bacteria</taxon>
        <taxon>Pseudomonadati</taxon>
        <taxon>Pseudomonadota</taxon>
        <taxon>Alphaproteobacteria</taxon>
        <taxon>Rhodospirillales</taxon>
        <taxon>Azospirillaceae</taxon>
        <taxon>Nitrospirillum</taxon>
    </lineage>
</organism>
<comment type="caution">
    <text evidence="9">The sequence shown here is derived from an EMBL/GenBank/DDBJ whole genome shotgun (WGS) entry which is preliminary data.</text>
</comment>
<evidence type="ECO:0000256" key="3">
    <source>
        <dbReference type="ARBA" id="ARBA00022448"/>
    </source>
</evidence>
<feature type="transmembrane region" description="Helical" evidence="8">
    <location>
        <begin position="122"/>
        <end position="142"/>
    </location>
</feature>
<evidence type="ECO:0000256" key="8">
    <source>
        <dbReference type="SAM" id="Phobius"/>
    </source>
</evidence>
<dbReference type="AlphaFoldDB" id="A0A560GMQ9"/>
<evidence type="ECO:0000256" key="1">
    <source>
        <dbReference type="ARBA" id="ARBA00004651"/>
    </source>
</evidence>
<feature type="transmembrane region" description="Helical" evidence="8">
    <location>
        <begin position="149"/>
        <end position="171"/>
    </location>
</feature>
<accession>A0A560GMQ9</accession>
<dbReference type="SUPFAM" id="SSF81345">
    <property type="entry name" value="ABC transporter involved in vitamin B12 uptake, BtuC"/>
    <property type="match status" value="1"/>
</dbReference>
<reference evidence="9 10" key="1">
    <citation type="submission" date="2019-06" db="EMBL/GenBank/DDBJ databases">
        <title>Genomic Encyclopedia of Type Strains, Phase IV (KMG-V): Genome sequencing to study the core and pangenomes of soil and plant-associated prokaryotes.</title>
        <authorList>
            <person name="Whitman W."/>
        </authorList>
    </citation>
    <scope>NUCLEOTIDE SEQUENCE [LARGE SCALE GENOMIC DNA]</scope>
    <source>
        <strain evidence="9 10">BR 11622</strain>
    </source>
</reference>
<dbReference type="OrthoDB" id="9811975at2"/>
<dbReference type="CDD" id="cd06550">
    <property type="entry name" value="TM_ABC_iron-siderophores_like"/>
    <property type="match status" value="1"/>
</dbReference>
<keyword evidence="4" id="KW-1003">Cell membrane</keyword>
<protein>
    <submittedName>
        <fullName evidence="9">Iron complex transport system permease protein</fullName>
    </submittedName>
</protein>
<evidence type="ECO:0000313" key="10">
    <source>
        <dbReference type="Proteomes" id="UP000315751"/>
    </source>
</evidence>
<dbReference type="GO" id="GO:0022857">
    <property type="term" value="F:transmembrane transporter activity"/>
    <property type="evidence" value="ECO:0007669"/>
    <property type="project" value="InterPro"/>
</dbReference>
<feature type="transmembrane region" description="Helical" evidence="8">
    <location>
        <begin position="240"/>
        <end position="273"/>
    </location>
</feature>
<dbReference type="GO" id="GO:0015889">
    <property type="term" value="P:cobalamin transport"/>
    <property type="evidence" value="ECO:0007669"/>
    <property type="project" value="TreeGrafter"/>
</dbReference>
<keyword evidence="7 8" id="KW-0472">Membrane</keyword>
<evidence type="ECO:0000256" key="2">
    <source>
        <dbReference type="ARBA" id="ARBA00007935"/>
    </source>
</evidence>
<comment type="subcellular location">
    <subcellularLocation>
        <location evidence="1">Cell membrane</location>
        <topology evidence="1">Multi-pass membrane protein</topology>
    </subcellularLocation>
</comment>
<proteinExistence type="inferred from homology"/>
<name>A0A560GMQ9_9PROT</name>
<keyword evidence="6 8" id="KW-1133">Transmembrane helix</keyword>
<feature type="transmembrane region" description="Helical" evidence="8">
    <location>
        <begin position="65"/>
        <end position="84"/>
    </location>
</feature>
<keyword evidence="10" id="KW-1185">Reference proteome</keyword>
<sequence>MIPPAWIRRSPLGHPLALLLPLTAALFIASLSIGASGVSLAGVWADWHSGAGGMAWVIFTEIRLPRALLGLLVGGALGMAGAALQGMLRNPLAEPAVIGVSPCAALGAVIVFYSGWASSLALAVPLGGIAGALIAVALLFALAGRSVGVLTLILAGIALSSFAGAATSLALSLSPNPYALAEIVFWMMGSLADRTLDQVYLAAPFIGVGAALLLSAGPALDALSLGEDTAQSLGFPVRRVGARVVVGTALAVGASVAVTGAIGFVGLVVPHLLRPLVGHQPRRLLLPSFAGGACLVLAADTAVRLGGPGPELKLGVVTALLGAPFFLGLVLATRRRLA</sequence>
<dbReference type="RefSeq" id="WP_145736057.1">
    <property type="nucleotide sequence ID" value="NZ_VITR01000020.1"/>
</dbReference>
<gene>
    <name evidence="9" type="ORF">FBZ90_12074</name>
</gene>
<feature type="transmembrane region" description="Helical" evidence="8">
    <location>
        <begin position="199"/>
        <end position="220"/>
    </location>
</feature>
<dbReference type="PANTHER" id="PTHR30472:SF29">
    <property type="entry name" value="VITAMIN B12 IMPORT SYSTEM PERMEASE PROTEIN BTUC"/>
    <property type="match status" value="1"/>
</dbReference>